<evidence type="ECO:0000313" key="2">
    <source>
        <dbReference type="EMBL" id="OLU46599.1"/>
    </source>
</evidence>
<gene>
    <name evidence="2" type="ORF">BO225_05360</name>
</gene>
<dbReference type="Gene3D" id="2.10.260.10">
    <property type="match status" value="1"/>
</dbReference>
<dbReference type="Pfam" id="PF04014">
    <property type="entry name" value="MazE_antitoxin"/>
    <property type="match status" value="1"/>
</dbReference>
<organism evidence="2 3">
    <name type="scientific">Dubosiella newyorkensis</name>
    <dbReference type="NCBI Taxonomy" id="1862672"/>
    <lineage>
        <taxon>Bacteria</taxon>
        <taxon>Bacillati</taxon>
        <taxon>Bacillota</taxon>
        <taxon>Erysipelotrichia</taxon>
        <taxon>Erysipelotrichales</taxon>
        <taxon>Erysipelotrichaceae</taxon>
        <taxon>Dubosiella</taxon>
    </lineage>
</organism>
<sequence length="90" mass="9958">MTKGLTVAKWGNGRGVRLPQAILNLLSIDIGDELLLEVEGDKIVLTPAKPKKIKTLKDLFASYSGPSYQELFGDEMEAWEGMDYEGKESI</sequence>
<feature type="domain" description="SpoVT-AbrB" evidence="1">
    <location>
        <begin position="8"/>
        <end position="53"/>
    </location>
</feature>
<dbReference type="SMART" id="SM00966">
    <property type="entry name" value="SpoVT_AbrB"/>
    <property type="match status" value="1"/>
</dbReference>
<dbReference type="OrthoDB" id="9795766at2"/>
<dbReference type="PANTHER" id="PTHR40516:SF1">
    <property type="entry name" value="ANTITOXIN CHPS-RELATED"/>
    <property type="match status" value="1"/>
</dbReference>
<keyword evidence="3" id="KW-1185">Reference proteome</keyword>
<reference evidence="2 3" key="1">
    <citation type="submission" date="2016-11" db="EMBL/GenBank/DDBJ databases">
        <title>Description of two novel members of the family Erysipelotrichaceae: Ileibacterium lipovorans gen. nov., sp. nov. and Dubosiella newyorkensis, gen. nov., sp. nov.</title>
        <authorList>
            <person name="Cox L.M."/>
            <person name="Sohn J."/>
            <person name="Tyrrell K.L."/>
            <person name="Citron D.M."/>
            <person name="Lawson P.A."/>
            <person name="Patel N.B."/>
            <person name="Iizumi T."/>
            <person name="Perez-Perez G.I."/>
            <person name="Goldstein E.J."/>
            <person name="Blaser M.J."/>
        </authorList>
    </citation>
    <scope>NUCLEOTIDE SEQUENCE [LARGE SCALE GENOMIC DNA]</scope>
    <source>
        <strain evidence="2 3">NYU-BL-A4</strain>
    </source>
</reference>
<dbReference type="SUPFAM" id="SSF89447">
    <property type="entry name" value="AbrB/MazE/MraZ-like"/>
    <property type="match status" value="1"/>
</dbReference>
<evidence type="ECO:0000313" key="3">
    <source>
        <dbReference type="Proteomes" id="UP000186705"/>
    </source>
</evidence>
<dbReference type="STRING" id="1862672.BO225_05360"/>
<proteinExistence type="predicted"/>
<accession>A0A1U7NMS5</accession>
<dbReference type="InterPro" id="IPR037914">
    <property type="entry name" value="SpoVT-AbrB_sf"/>
</dbReference>
<dbReference type="GO" id="GO:0097351">
    <property type="term" value="F:toxin sequestering activity"/>
    <property type="evidence" value="ECO:0007669"/>
    <property type="project" value="InterPro"/>
</dbReference>
<dbReference type="PANTHER" id="PTHR40516">
    <property type="entry name" value="ANTITOXIN CHPS-RELATED"/>
    <property type="match status" value="1"/>
</dbReference>
<protein>
    <recommendedName>
        <fullName evidence="1">SpoVT-AbrB domain-containing protein</fullName>
    </recommendedName>
</protein>
<dbReference type="RefSeq" id="WP_016319002.1">
    <property type="nucleotide sequence ID" value="NZ_CAMQHV010000009.1"/>
</dbReference>
<evidence type="ECO:0000259" key="1">
    <source>
        <dbReference type="SMART" id="SM00966"/>
    </source>
</evidence>
<dbReference type="AlphaFoldDB" id="A0A1U7NMS5"/>
<dbReference type="Proteomes" id="UP000186705">
    <property type="component" value="Unassembled WGS sequence"/>
</dbReference>
<dbReference type="InterPro" id="IPR039052">
    <property type="entry name" value="Antitox_PemI-like"/>
</dbReference>
<dbReference type="EMBL" id="MPKA01000062">
    <property type="protein sequence ID" value="OLU46599.1"/>
    <property type="molecule type" value="Genomic_DNA"/>
</dbReference>
<dbReference type="InterPro" id="IPR007159">
    <property type="entry name" value="SpoVT-AbrB_dom"/>
</dbReference>
<name>A0A1U7NMS5_9FIRM</name>
<comment type="caution">
    <text evidence="2">The sequence shown here is derived from an EMBL/GenBank/DDBJ whole genome shotgun (WGS) entry which is preliminary data.</text>
</comment>
<dbReference type="GeneID" id="78275375"/>
<dbReference type="GO" id="GO:0003677">
    <property type="term" value="F:DNA binding"/>
    <property type="evidence" value="ECO:0007669"/>
    <property type="project" value="InterPro"/>
</dbReference>